<protein>
    <recommendedName>
        <fullName evidence="3">Lipoprotein</fullName>
    </recommendedName>
</protein>
<name>A0ABY5JZ12_9BACI</name>
<evidence type="ECO:0008006" key="3">
    <source>
        <dbReference type="Google" id="ProtNLM"/>
    </source>
</evidence>
<sequence>MKKRIAIILLLSIIFIAGCGSSKSAVKSIAGDWNLDSDQANFNVEISKKGKINIQIQNPYEELYFEDLQEISSMSESEKAENEVSDLSLVYQIDNEKSNINDTYEKNEALYNKYGDADDINTDTDNLSAYLENENKSNLFIADLIGFEINIYSEYSEEFDWLVEELEYEWDDEFGDIEIVEQTNNHLQLQFTMSDLNDFDHDEFGYLMDYATELALLQVSDEYMLINVDEDAETYASSVLQDQKAWKKEHR</sequence>
<keyword evidence="2" id="KW-1185">Reference proteome</keyword>
<reference evidence="1" key="1">
    <citation type="submission" date="2022-07" db="EMBL/GenBank/DDBJ databases">
        <title>FELIX.</title>
        <authorList>
            <person name="Wan K.H."/>
            <person name="Park S."/>
            <person name="Lawrence Q."/>
            <person name="Eichenberger J.P."/>
            <person name="Booth B.W."/>
            <person name="Piaggio A.J."/>
            <person name="Chandler J.C."/>
            <person name="Franklin A.B."/>
            <person name="Celniker S.E."/>
        </authorList>
    </citation>
    <scope>NUCLEOTIDE SEQUENCE</scope>
    <source>
        <strain evidence="1">QA-1986 374</strain>
    </source>
</reference>
<dbReference type="EMBL" id="CP101914">
    <property type="protein sequence ID" value="UUI04388.1"/>
    <property type="molecule type" value="Genomic_DNA"/>
</dbReference>
<dbReference type="RefSeq" id="WP_256709301.1">
    <property type="nucleotide sequence ID" value="NZ_CP101914.1"/>
</dbReference>
<organism evidence="1 2">
    <name type="scientific">Oceanobacillus jeddahense</name>
    <dbReference type="NCBI Taxonomy" id="1462527"/>
    <lineage>
        <taxon>Bacteria</taxon>
        <taxon>Bacillati</taxon>
        <taxon>Bacillota</taxon>
        <taxon>Bacilli</taxon>
        <taxon>Bacillales</taxon>
        <taxon>Bacillaceae</taxon>
        <taxon>Oceanobacillus</taxon>
    </lineage>
</organism>
<proteinExistence type="predicted"/>
<gene>
    <name evidence="1" type="ORF">NP439_06965</name>
</gene>
<evidence type="ECO:0000313" key="1">
    <source>
        <dbReference type="EMBL" id="UUI04388.1"/>
    </source>
</evidence>
<dbReference type="PROSITE" id="PS51257">
    <property type="entry name" value="PROKAR_LIPOPROTEIN"/>
    <property type="match status" value="1"/>
</dbReference>
<accession>A0ABY5JZ12</accession>
<dbReference type="Proteomes" id="UP001059773">
    <property type="component" value="Chromosome"/>
</dbReference>
<evidence type="ECO:0000313" key="2">
    <source>
        <dbReference type="Proteomes" id="UP001059773"/>
    </source>
</evidence>